<protein>
    <submittedName>
        <fullName evidence="2">Uncharacterized protein</fullName>
    </submittedName>
</protein>
<dbReference type="Proteomes" id="UP000007875">
    <property type="component" value="Unassembled WGS sequence"/>
</dbReference>
<proteinExistence type="predicted"/>
<dbReference type="InParanoid" id="H2YGN9"/>
<feature type="compositionally biased region" description="Polar residues" evidence="1">
    <location>
        <begin position="105"/>
        <end position="122"/>
    </location>
</feature>
<feature type="region of interest" description="Disordered" evidence="1">
    <location>
        <begin position="39"/>
        <end position="69"/>
    </location>
</feature>
<evidence type="ECO:0000313" key="3">
    <source>
        <dbReference type="Proteomes" id="UP000007875"/>
    </source>
</evidence>
<keyword evidence="3" id="KW-1185">Reference proteome</keyword>
<feature type="region of interest" description="Disordered" evidence="1">
    <location>
        <begin position="149"/>
        <end position="175"/>
    </location>
</feature>
<evidence type="ECO:0000313" key="2">
    <source>
        <dbReference type="Ensembl" id="ENSCSAVP00000004488.1"/>
    </source>
</evidence>
<feature type="region of interest" description="Disordered" evidence="1">
    <location>
        <begin position="101"/>
        <end position="129"/>
    </location>
</feature>
<reference evidence="3" key="1">
    <citation type="submission" date="2003-08" db="EMBL/GenBank/DDBJ databases">
        <authorList>
            <person name="Birren B."/>
            <person name="Nusbaum C."/>
            <person name="Abebe A."/>
            <person name="Abouelleil A."/>
            <person name="Adekoya E."/>
            <person name="Ait-zahra M."/>
            <person name="Allen N."/>
            <person name="Allen T."/>
            <person name="An P."/>
            <person name="Anderson M."/>
            <person name="Anderson S."/>
            <person name="Arachchi H."/>
            <person name="Armbruster J."/>
            <person name="Bachantsang P."/>
            <person name="Baldwin J."/>
            <person name="Barry A."/>
            <person name="Bayul T."/>
            <person name="Blitshsteyn B."/>
            <person name="Bloom T."/>
            <person name="Blye J."/>
            <person name="Boguslavskiy L."/>
            <person name="Borowsky M."/>
            <person name="Boukhgalter B."/>
            <person name="Brunache A."/>
            <person name="Butler J."/>
            <person name="Calixte N."/>
            <person name="Calvo S."/>
            <person name="Camarata J."/>
            <person name="Campo K."/>
            <person name="Chang J."/>
            <person name="Cheshatsang Y."/>
            <person name="Citroen M."/>
            <person name="Collymore A."/>
            <person name="Considine T."/>
            <person name="Cook A."/>
            <person name="Cooke P."/>
            <person name="Corum B."/>
            <person name="Cuomo C."/>
            <person name="David R."/>
            <person name="Dawoe T."/>
            <person name="Degray S."/>
            <person name="Dodge S."/>
            <person name="Dooley K."/>
            <person name="Dorje P."/>
            <person name="Dorjee K."/>
            <person name="Dorris L."/>
            <person name="Duffey N."/>
            <person name="Dupes A."/>
            <person name="Elkins T."/>
            <person name="Engels R."/>
            <person name="Erickson J."/>
            <person name="Farina A."/>
            <person name="Faro S."/>
            <person name="Ferreira P."/>
            <person name="Fischer H."/>
            <person name="Fitzgerald M."/>
            <person name="Foley K."/>
            <person name="Gage D."/>
            <person name="Galagan J."/>
            <person name="Gearin G."/>
            <person name="Gnerre S."/>
            <person name="Gnirke A."/>
            <person name="Goyette A."/>
            <person name="Graham J."/>
            <person name="Grandbois E."/>
            <person name="Gyaltsen K."/>
            <person name="Hafez N."/>
            <person name="Hagopian D."/>
            <person name="Hagos B."/>
            <person name="Hall J."/>
            <person name="Hatcher B."/>
            <person name="Heller A."/>
            <person name="Higgins H."/>
            <person name="Honan T."/>
            <person name="Horn A."/>
            <person name="Houde N."/>
            <person name="Hughes L."/>
            <person name="Hulme W."/>
            <person name="Husby E."/>
            <person name="Iliev I."/>
            <person name="Jaffe D."/>
            <person name="Jones C."/>
            <person name="Kamal M."/>
            <person name="Kamat A."/>
            <person name="Kamvysselis M."/>
            <person name="Karlsson E."/>
            <person name="Kells C."/>
            <person name="Kieu A."/>
            <person name="Kisner P."/>
            <person name="Kodira C."/>
            <person name="Kulbokas E."/>
            <person name="Labutti K."/>
            <person name="Lama D."/>
            <person name="Landers T."/>
            <person name="Leger J."/>
            <person name="Levine S."/>
            <person name="Lewis D."/>
            <person name="Lewis T."/>
            <person name="Lindblad-toh K."/>
            <person name="Liu X."/>
            <person name="Lokyitsang T."/>
            <person name="Lokyitsang Y."/>
            <person name="Lucien O."/>
            <person name="Lui A."/>
            <person name="Ma L.J."/>
            <person name="Mabbitt R."/>
            <person name="Macdonald J."/>
            <person name="Maclean C."/>
            <person name="Major J."/>
            <person name="Manning J."/>
            <person name="Marabella R."/>
            <person name="Maru K."/>
            <person name="Matthews C."/>
            <person name="Mauceli E."/>
            <person name="Mccarthy M."/>
            <person name="Mcdonough S."/>
            <person name="Mcghee T."/>
            <person name="Meldrim J."/>
            <person name="Meneus L."/>
            <person name="Mesirov J."/>
            <person name="Mihalev A."/>
            <person name="Mihova T."/>
            <person name="Mikkelsen T."/>
            <person name="Mlenga V."/>
            <person name="Moru K."/>
            <person name="Mozes J."/>
            <person name="Mulrain L."/>
            <person name="Munson G."/>
            <person name="Naylor J."/>
            <person name="Newes C."/>
            <person name="Nguyen C."/>
            <person name="Nguyen N."/>
            <person name="Nguyen T."/>
            <person name="Nicol R."/>
            <person name="Nielsen C."/>
            <person name="Nizzari M."/>
            <person name="Norbu C."/>
            <person name="Norbu N."/>
            <person name="O'donnell P."/>
            <person name="Okoawo O."/>
            <person name="O'leary S."/>
            <person name="Omotosho B."/>
            <person name="O'neill K."/>
            <person name="Osman S."/>
            <person name="Parker S."/>
            <person name="Perrin D."/>
            <person name="Phunkhang P."/>
            <person name="Piqani B."/>
            <person name="Purcell S."/>
            <person name="Rachupka T."/>
            <person name="Ramasamy U."/>
            <person name="Rameau R."/>
            <person name="Ray V."/>
            <person name="Raymond C."/>
            <person name="Retta R."/>
            <person name="Richardson S."/>
            <person name="Rise C."/>
            <person name="Rodriguez J."/>
            <person name="Rogers J."/>
            <person name="Rogov P."/>
            <person name="Rutman M."/>
            <person name="Schupbach R."/>
            <person name="Seaman C."/>
            <person name="Settipalli S."/>
            <person name="Sharpe T."/>
            <person name="Sheridan J."/>
            <person name="Sherpa N."/>
            <person name="Shi J."/>
            <person name="Smirnov S."/>
            <person name="Smith C."/>
            <person name="Sougnez C."/>
            <person name="Spencer B."/>
            <person name="Stalker J."/>
            <person name="Stange-thomann N."/>
            <person name="Stavropoulos S."/>
            <person name="Stetson K."/>
            <person name="Stone C."/>
            <person name="Stone S."/>
            <person name="Stubbs M."/>
            <person name="Talamas J."/>
            <person name="Tchuinga P."/>
            <person name="Tenzing P."/>
            <person name="Tesfaye S."/>
            <person name="Theodore J."/>
            <person name="Thoulutsang Y."/>
            <person name="Topham K."/>
            <person name="Towey S."/>
            <person name="Tsamla T."/>
            <person name="Tsomo N."/>
            <person name="Vallee D."/>
            <person name="Vassiliev H."/>
            <person name="Venkataraman V."/>
            <person name="Vinson J."/>
            <person name="Vo A."/>
            <person name="Wade C."/>
            <person name="Wang S."/>
            <person name="Wangchuk T."/>
            <person name="Wangdi T."/>
            <person name="Whittaker C."/>
            <person name="Wilkinson J."/>
            <person name="Wu Y."/>
            <person name="Wyman D."/>
            <person name="Yadav S."/>
            <person name="Yang S."/>
            <person name="Yang X."/>
            <person name="Yeager S."/>
            <person name="Yee E."/>
            <person name="Young G."/>
            <person name="Zainoun J."/>
            <person name="Zembeck L."/>
            <person name="Zimmer A."/>
            <person name="Zody M."/>
            <person name="Lander E."/>
        </authorList>
    </citation>
    <scope>NUCLEOTIDE SEQUENCE [LARGE SCALE GENOMIC DNA]</scope>
</reference>
<reference evidence="2" key="3">
    <citation type="submission" date="2025-09" db="UniProtKB">
        <authorList>
            <consortium name="Ensembl"/>
        </authorList>
    </citation>
    <scope>IDENTIFICATION</scope>
</reference>
<reference evidence="2" key="2">
    <citation type="submission" date="2025-08" db="UniProtKB">
        <authorList>
            <consortium name="Ensembl"/>
        </authorList>
    </citation>
    <scope>IDENTIFICATION</scope>
</reference>
<dbReference type="Ensembl" id="ENSCSAVT00000004554.1">
    <property type="protein sequence ID" value="ENSCSAVP00000004488.1"/>
    <property type="gene ID" value="ENSCSAVG00000002659.1"/>
</dbReference>
<name>H2YGN9_CIOSA</name>
<dbReference type="AlphaFoldDB" id="H2YGN9"/>
<accession>H2YGN9</accession>
<feature type="compositionally biased region" description="Low complexity" evidence="1">
    <location>
        <begin position="154"/>
        <end position="175"/>
    </location>
</feature>
<sequence length="175" mass="18978">MKPCDMKQIFAEKKQNGDGRSNFESTCFNQQNFMSSYPQYDAVAPDEELSHDDVFSRSSPAWPSDQGMNAWERQYPVGVGESDDGTVKLLKALKLSSLQQEAMRGSQNARTLGSAHPGSSSKLADHDFEDLKNEMMKKYGFVGLGGANSGSENSLSSLSSSTSSLVTTSVDRATA</sequence>
<organism evidence="2 3">
    <name type="scientific">Ciona savignyi</name>
    <name type="common">Pacific transparent sea squirt</name>
    <dbReference type="NCBI Taxonomy" id="51511"/>
    <lineage>
        <taxon>Eukaryota</taxon>
        <taxon>Metazoa</taxon>
        <taxon>Chordata</taxon>
        <taxon>Tunicata</taxon>
        <taxon>Ascidiacea</taxon>
        <taxon>Phlebobranchia</taxon>
        <taxon>Cionidae</taxon>
        <taxon>Ciona</taxon>
    </lineage>
</organism>
<dbReference type="HOGENOM" id="CLU_1535927_0_0_1"/>
<evidence type="ECO:0000256" key="1">
    <source>
        <dbReference type="SAM" id="MobiDB-lite"/>
    </source>
</evidence>